<sequence length="152" mass="17956">MIQTVNSLDKHHKNFNLIQLTEHNERNFNRKNIKWLIGLDFVSKNNSVPSNTWGGVAISISDIYNKRYSKGRYYSYLPLNWTTGLSINLHSNNWALTPGQNKFDLNHTETLYSILEKVFPPLHVKLLTEYVKYIEKEQKKQIGNFFLNFCRF</sequence>
<dbReference type="AlphaFoldDB" id="A0A8H4B4N4"/>
<accession>A0A8H4B4N4</accession>
<reference evidence="1 2" key="1">
    <citation type="journal article" date="2019" name="Environ. Microbiol.">
        <title>At the nexus of three kingdoms: the genome of the mycorrhizal fungus Gigaspora margarita provides insights into plant, endobacterial and fungal interactions.</title>
        <authorList>
            <person name="Venice F."/>
            <person name="Ghignone S."/>
            <person name="Salvioli di Fossalunga A."/>
            <person name="Amselem J."/>
            <person name="Novero M."/>
            <person name="Xianan X."/>
            <person name="Sedzielewska Toro K."/>
            <person name="Morin E."/>
            <person name="Lipzen A."/>
            <person name="Grigoriev I.V."/>
            <person name="Henrissat B."/>
            <person name="Martin F.M."/>
            <person name="Bonfante P."/>
        </authorList>
    </citation>
    <scope>NUCLEOTIDE SEQUENCE [LARGE SCALE GENOMIC DNA]</scope>
    <source>
        <strain evidence="1 2">BEG34</strain>
    </source>
</reference>
<gene>
    <name evidence="1" type="ORF">F8M41_003396</name>
</gene>
<dbReference type="Proteomes" id="UP000439903">
    <property type="component" value="Unassembled WGS sequence"/>
</dbReference>
<keyword evidence="2" id="KW-1185">Reference proteome</keyword>
<dbReference type="EMBL" id="WTPW01000014">
    <property type="protein sequence ID" value="KAF0560062.1"/>
    <property type="molecule type" value="Genomic_DNA"/>
</dbReference>
<evidence type="ECO:0000313" key="2">
    <source>
        <dbReference type="Proteomes" id="UP000439903"/>
    </source>
</evidence>
<comment type="caution">
    <text evidence="1">The sequence shown here is derived from an EMBL/GenBank/DDBJ whole genome shotgun (WGS) entry which is preliminary data.</text>
</comment>
<organism evidence="1 2">
    <name type="scientific">Gigaspora margarita</name>
    <dbReference type="NCBI Taxonomy" id="4874"/>
    <lineage>
        <taxon>Eukaryota</taxon>
        <taxon>Fungi</taxon>
        <taxon>Fungi incertae sedis</taxon>
        <taxon>Mucoromycota</taxon>
        <taxon>Glomeromycotina</taxon>
        <taxon>Glomeromycetes</taxon>
        <taxon>Diversisporales</taxon>
        <taxon>Gigasporaceae</taxon>
        <taxon>Gigaspora</taxon>
    </lineage>
</organism>
<evidence type="ECO:0000313" key="1">
    <source>
        <dbReference type="EMBL" id="KAF0560062.1"/>
    </source>
</evidence>
<name>A0A8H4B4N4_GIGMA</name>
<proteinExistence type="predicted"/>
<protein>
    <submittedName>
        <fullName evidence="1">Uncharacterized protein</fullName>
    </submittedName>
</protein>